<evidence type="ECO:0000256" key="1">
    <source>
        <dbReference type="SAM" id="MobiDB-lite"/>
    </source>
</evidence>
<sequence length="92" mass="10343">MVFDVVDMTMAVENLSIRTAFSATPSRNHKNSGEISAFFVRIPRLLHRCVPHLIRDEDSTAGSPSANRVKGCDRRKVGTLPRARPIDRRRSP</sequence>
<feature type="region of interest" description="Disordered" evidence="1">
    <location>
        <begin position="56"/>
        <end position="92"/>
    </location>
</feature>
<protein>
    <submittedName>
        <fullName evidence="2">Uncharacterized protein</fullName>
    </submittedName>
</protein>
<evidence type="ECO:0000313" key="2">
    <source>
        <dbReference type="EMBL" id="CAH2061810.1"/>
    </source>
</evidence>
<feature type="non-terminal residue" evidence="2">
    <location>
        <position position="92"/>
    </location>
</feature>
<name>A0ABN8IP23_9NEOP</name>
<organism evidence="2 3">
    <name type="scientific">Iphiclides podalirius</name>
    <name type="common">scarce swallowtail</name>
    <dbReference type="NCBI Taxonomy" id="110791"/>
    <lineage>
        <taxon>Eukaryota</taxon>
        <taxon>Metazoa</taxon>
        <taxon>Ecdysozoa</taxon>
        <taxon>Arthropoda</taxon>
        <taxon>Hexapoda</taxon>
        <taxon>Insecta</taxon>
        <taxon>Pterygota</taxon>
        <taxon>Neoptera</taxon>
        <taxon>Endopterygota</taxon>
        <taxon>Lepidoptera</taxon>
        <taxon>Glossata</taxon>
        <taxon>Ditrysia</taxon>
        <taxon>Papilionoidea</taxon>
        <taxon>Papilionidae</taxon>
        <taxon>Papilioninae</taxon>
        <taxon>Iphiclides</taxon>
    </lineage>
</organism>
<proteinExistence type="predicted"/>
<dbReference type="Proteomes" id="UP000837857">
    <property type="component" value="Chromosome 28"/>
</dbReference>
<reference evidence="2" key="1">
    <citation type="submission" date="2022-03" db="EMBL/GenBank/DDBJ databases">
        <authorList>
            <person name="Martin H S."/>
        </authorList>
    </citation>
    <scope>NUCLEOTIDE SEQUENCE</scope>
</reference>
<evidence type="ECO:0000313" key="3">
    <source>
        <dbReference type="Proteomes" id="UP000837857"/>
    </source>
</evidence>
<gene>
    <name evidence="2" type="ORF">IPOD504_LOCUS11474</name>
</gene>
<keyword evidence="3" id="KW-1185">Reference proteome</keyword>
<accession>A0ABN8IP23</accession>
<dbReference type="EMBL" id="OW152840">
    <property type="protein sequence ID" value="CAH2061810.1"/>
    <property type="molecule type" value="Genomic_DNA"/>
</dbReference>